<dbReference type="AlphaFoldDB" id="D6ZBV0"/>
<evidence type="ECO:0000256" key="4">
    <source>
        <dbReference type="ARBA" id="ARBA00022989"/>
    </source>
</evidence>
<dbReference type="PANTHER" id="PTHR10057:SF0">
    <property type="entry name" value="TRANSLOCATOR PROTEIN"/>
    <property type="match status" value="1"/>
</dbReference>
<evidence type="ECO:0000256" key="5">
    <source>
        <dbReference type="ARBA" id="ARBA00023136"/>
    </source>
</evidence>
<name>D6ZBV0_SEGRD</name>
<dbReference type="FunFam" id="1.20.1260.100:FF:000001">
    <property type="entry name" value="translocator protein 2"/>
    <property type="match status" value="1"/>
</dbReference>
<dbReference type="GO" id="GO:0033013">
    <property type="term" value="P:tetrapyrrole metabolic process"/>
    <property type="evidence" value="ECO:0007669"/>
    <property type="project" value="UniProtKB-ARBA"/>
</dbReference>
<evidence type="ECO:0000313" key="7">
    <source>
        <dbReference type="EMBL" id="ADG96927.1"/>
    </source>
</evidence>
<dbReference type="EMBL" id="CP001958">
    <property type="protein sequence ID" value="ADG96927.1"/>
    <property type="molecule type" value="Genomic_DNA"/>
</dbReference>
<keyword evidence="8" id="KW-1185">Reference proteome</keyword>
<dbReference type="eggNOG" id="COG3476">
    <property type="taxonomic scope" value="Bacteria"/>
</dbReference>
<keyword evidence="3 6" id="KW-0812">Transmembrane</keyword>
<reference evidence="7 8" key="1">
    <citation type="journal article" date="2010" name="Stand. Genomic Sci.">
        <title>Complete genome sequence of Segniliparus rotundus type strain (CDC 1076).</title>
        <authorList>
            <person name="Sikorski J."/>
            <person name="Lapidus A."/>
            <person name="Copeland A."/>
            <person name="Misra M."/>
            <person name="Glavina Del Rio T."/>
            <person name="Nolan M."/>
            <person name="Lucas S."/>
            <person name="Chen F."/>
            <person name="Tice H."/>
            <person name="Cheng J.F."/>
            <person name="Jando M."/>
            <person name="Schneider S."/>
            <person name="Bruce D."/>
            <person name="Goodwin L."/>
            <person name="Pitluck S."/>
            <person name="Liolios K."/>
            <person name="Mikhailova N."/>
            <person name="Pati A."/>
            <person name="Ivanova N."/>
            <person name="Mavromatis K."/>
            <person name="Chen A."/>
            <person name="Palaniappan K."/>
            <person name="Chertkov O."/>
            <person name="Land M."/>
            <person name="Hauser L."/>
            <person name="Chang Y.J."/>
            <person name="Jeffries C.D."/>
            <person name="Brettin T."/>
            <person name="Detter J.C."/>
            <person name="Han C."/>
            <person name="Rohde M."/>
            <person name="Goker M."/>
            <person name="Bristow J."/>
            <person name="Eisen J.A."/>
            <person name="Markowitz V."/>
            <person name="Hugenholtz P."/>
            <person name="Kyrpides N.C."/>
            <person name="Klenk H.P."/>
        </authorList>
    </citation>
    <scope>NUCLEOTIDE SEQUENCE [LARGE SCALE GENOMIC DNA]</scope>
    <source>
        <strain evidence="8">ATCC BAA-972 / CDC 1076 / CIP 108378 / DSM 44985 / JCM 13578</strain>
    </source>
</reference>
<sequence length="170" mass="18617">MTPYTLLMNNASSDKRQDLLALTASALATTAVAGLGSAASVRAREDYAKLRQPPWAPPGWVFGPVWTALYTMMTVAAWLVWREEPREGARPALRAYAVQLGLNAIWSPLFFGLGKRGAAFVDIVLLWGAIVATVRLFARRSPLAAALLVPYLAWATFATALNWSAWRLNK</sequence>
<protein>
    <submittedName>
        <fullName evidence="7">TspO and MBR like protein</fullName>
    </submittedName>
</protein>
<dbReference type="GO" id="GO:0016020">
    <property type="term" value="C:membrane"/>
    <property type="evidence" value="ECO:0007669"/>
    <property type="project" value="UniProtKB-SubCell"/>
</dbReference>
<evidence type="ECO:0000256" key="6">
    <source>
        <dbReference type="SAM" id="Phobius"/>
    </source>
</evidence>
<feature type="transmembrane region" description="Helical" evidence="6">
    <location>
        <begin position="117"/>
        <end position="138"/>
    </location>
</feature>
<dbReference type="Gene3D" id="1.20.1260.100">
    <property type="entry name" value="TspO/MBR protein"/>
    <property type="match status" value="1"/>
</dbReference>
<dbReference type="HOGENOM" id="CLU_091805_2_1_11"/>
<keyword evidence="4 6" id="KW-1133">Transmembrane helix</keyword>
<feature type="transmembrane region" description="Helical" evidence="6">
    <location>
        <begin position="93"/>
        <end position="111"/>
    </location>
</feature>
<accession>D6ZBV0</accession>
<dbReference type="Proteomes" id="UP000002247">
    <property type="component" value="Chromosome"/>
</dbReference>
<dbReference type="CDD" id="cd15904">
    <property type="entry name" value="TSPO_MBR"/>
    <property type="match status" value="1"/>
</dbReference>
<dbReference type="PIRSF" id="PIRSF005859">
    <property type="entry name" value="PBR"/>
    <property type="match status" value="1"/>
</dbReference>
<keyword evidence="5 6" id="KW-0472">Membrane</keyword>
<dbReference type="KEGG" id="srt:Srot_0440"/>
<dbReference type="Pfam" id="PF03073">
    <property type="entry name" value="TspO_MBR"/>
    <property type="match status" value="1"/>
</dbReference>
<dbReference type="PANTHER" id="PTHR10057">
    <property type="entry name" value="PERIPHERAL-TYPE BENZODIAZEPINE RECEPTOR"/>
    <property type="match status" value="1"/>
</dbReference>
<evidence type="ECO:0000313" key="8">
    <source>
        <dbReference type="Proteomes" id="UP000002247"/>
    </source>
</evidence>
<gene>
    <name evidence="7" type="ordered locus">Srot_0440</name>
</gene>
<feature type="transmembrane region" description="Helical" evidence="6">
    <location>
        <begin position="62"/>
        <end position="81"/>
    </location>
</feature>
<organism evidence="7 8">
    <name type="scientific">Segniliparus rotundus (strain ATCC BAA-972 / CDC 1076 / CIP 108378 / DSM 44985 / JCM 13578)</name>
    <dbReference type="NCBI Taxonomy" id="640132"/>
    <lineage>
        <taxon>Bacteria</taxon>
        <taxon>Bacillati</taxon>
        <taxon>Actinomycetota</taxon>
        <taxon>Actinomycetes</taxon>
        <taxon>Mycobacteriales</taxon>
        <taxon>Segniliparaceae</taxon>
        <taxon>Segniliparus</taxon>
    </lineage>
</organism>
<proteinExistence type="inferred from homology"/>
<dbReference type="STRING" id="640132.Srot_0440"/>
<evidence type="ECO:0000256" key="3">
    <source>
        <dbReference type="ARBA" id="ARBA00022692"/>
    </source>
</evidence>
<dbReference type="InterPro" id="IPR038330">
    <property type="entry name" value="TspO/MBR-related_sf"/>
</dbReference>
<comment type="subcellular location">
    <subcellularLocation>
        <location evidence="1">Membrane</location>
        <topology evidence="1">Multi-pass membrane protein</topology>
    </subcellularLocation>
</comment>
<dbReference type="InterPro" id="IPR004307">
    <property type="entry name" value="TspO_MBR"/>
</dbReference>
<evidence type="ECO:0000256" key="1">
    <source>
        <dbReference type="ARBA" id="ARBA00004141"/>
    </source>
</evidence>
<evidence type="ECO:0000256" key="2">
    <source>
        <dbReference type="ARBA" id="ARBA00007524"/>
    </source>
</evidence>
<comment type="similarity">
    <text evidence="2">Belongs to the TspO/BZRP family.</text>
</comment>
<feature type="transmembrane region" description="Helical" evidence="6">
    <location>
        <begin position="145"/>
        <end position="166"/>
    </location>
</feature>